<dbReference type="NCBIfam" id="TIGR01486">
    <property type="entry name" value="HAD-SF-IIB-MPGP"/>
    <property type="match status" value="1"/>
</dbReference>
<dbReference type="NCBIfam" id="TIGR01484">
    <property type="entry name" value="HAD-SF-IIB"/>
    <property type="match status" value="1"/>
</dbReference>
<keyword evidence="2" id="KW-0378">Hydrolase</keyword>
<dbReference type="InterPro" id="IPR006379">
    <property type="entry name" value="HAD-SF_hydro_IIB"/>
</dbReference>
<dbReference type="SUPFAM" id="SSF56784">
    <property type="entry name" value="HAD-like"/>
    <property type="match status" value="1"/>
</dbReference>
<organism evidence="4 5">
    <name type="scientific">Dissulfurispira thermophila</name>
    <dbReference type="NCBI Taxonomy" id="2715679"/>
    <lineage>
        <taxon>Bacteria</taxon>
        <taxon>Pseudomonadati</taxon>
        <taxon>Nitrospirota</taxon>
        <taxon>Thermodesulfovibrionia</taxon>
        <taxon>Thermodesulfovibrionales</taxon>
        <taxon>Dissulfurispiraceae</taxon>
        <taxon>Dissulfurispira</taxon>
    </lineage>
</organism>
<dbReference type="SFLD" id="SFLDS00003">
    <property type="entry name" value="Haloacid_Dehalogenase"/>
    <property type="match status" value="1"/>
</dbReference>
<dbReference type="KEGG" id="dtp:JZK55_03480"/>
<name>A0A7G1GZW3_9BACT</name>
<keyword evidence="5" id="KW-1185">Reference proteome</keyword>
<dbReference type="EMBL" id="AP022873">
    <property type="protein sequence ID" value="BCB95426.1"/>
    <property type="molecule type" value="Genomic_DNA"/>
</dbReference>
<dbReference type="RefSeq" id="WP_203472923.1">
    <property type="nucleotide sequence ID" value="NZ_AP022873.1"/>
</dbReference>
<evidence type="ECO:0000313" key="4">
    <source>
        <dbReference type="EMBL" id="BCB95426.1"/>
    </source>
</evidence>
<dbReference type="Pfam" id="PF08282">
    <property type="entry name" value="Hydrolase_3"/>
    <property type="match status" value="1"/>
</dbReference>
<evidence type="ECO:0000313" key="5">
    <source>
        <dbReference type="Proteomes" id="UP000516360"/>
    </source>
</evidence>
<dbReference type="GO" id="GO:0000287">
    <property type="term" value="F:magnesium ion binding"/>
    <property type="evidence" value="ECO:0007669"/>
    <property type="project" value="TreeGrafter"/>
</dbReference>
<protein>
    <submittedName>
        <fullName evidence="4">Mannosyl-3-phosphoglycerate phosphatase</fullName>
    </submittedName>
</protein>
<dbReference type="InterPro" id="IPR006381">
    <property type="entry name" value="HAD-SF-IIB-MPGP"/>
</dbReference>
<evidence type="ECO:0000256" key="3">
    <source>
        <dbReference type="ARBA" id="ARBA00022842"/>
    </source>
</evidence>
<dbReference type="AlphaFoldDB" id="A0A7G1GZW3"/>
<keyword evidence="1" id="KW-0479">Metal-binding</keyword>
<evidence type="ECO:0000256" key="1">
    <source>
        <dbReference type="ARBA" id="ARBA00022723"/>
    </source>
</evidence>
<gene>
    <name evidence="4" type="ORF">JZK55_03480</name>
</gene>
<evidence type="ECO:0000256" key="2">
    <source>
        <dbReference type="ARBA" id="ARBA00022801"/>
    </source>
</evidence>
<dbReference type="SFLD" id="SFLDG01142">
    <property type="entry name" value="C2.B.2:_Mannosyl-3-phosphoglyc"/>
    <property type="match status" value="1"/>
</dbReference>
<dbReference type="GO" id="GO:0005829">
    <property type="term" value="C:cytosol"/>
    <property type="evidence" value="ECO:0007669"/>
    <property type="project" value="TreeGrafter"/>
</dbReference>
<dbReference type="InterPro" id="IPR036412">
    <property type="entry name" value="HAD-like_sf"/>
</dbReference>
<dbReference type="SFLD" id="SFLDG01140">
    <property type="entry name" value="C2.B:_Phosphomannomutase_and_P"/>
    <property type="match status" value="1"/>
</dbReference>
<dbReference type="GO" id="GO:0051479">
    <property type="term" value="P:mannosylglycerate biosynthetic process"/>
    <property type="evidence" value="ECO:0007669"/>
    <property type="project" value="InterPro"/>
</dbReference>
<dbReference type="Gene3D" id="3.40.50.1000">
    <property type="entry name" value="HAD superfamily/HAD-like"/>
    <property type="match status" value="1"/>
</dbReference>
<proteinExistence type="predicted"/>
<dbReference type="Proteomes" id="UP000516360">
    <property type="component" value="Chromosome"/>
</dbReference>
<dbReference type="Gene3D" id="3.30.980.20">
    <property type="entry name" value="Putative mannosyl-3-phosphoglycerate phosphatase, domain 2"/>
    <property type="match status" value="1"/>
</dbReference>
<sequence>MKESLSLNDRVSLAEYRREIALERLKGGQKIIIFTDLDGTLLDAETYSFEPALPALTLLKKKDIPLIICSSKTRKEIEYYRKKLDNHHPFISENGGGIFIPSGYFKFQTPNFKYDKDSEYLIIKLGARYSDLRRAIIELREEGFNVKGFGDMTVEEVSKITGLAISEAKMAKERDFDEPFIFKGDTKRLFNAINAKGFNYTQGAFYHILGDSDKGKAVSILIDLYRKSSGDIKTIAIGDSLNDLPMLKNVDYPILVKKIDNSYDKKINLSNLIRADGIGPEGWNKAVLKIISAY</sequence>
<reference evidence="4 5" key="1">
    <citation type="submission" date="2020-03" db="EMBL/GenBank/DDBJ databases">
        <title>Complete genome sequences of two sulfur-disproportionating bacterial strains T55J and Mzg5.</title>
        <authorList>
            <person name="Umezawa K."/>
            <person name="Kojima H."/>
            <person name="Kato Y."/>
            <person name="Fukui M."/>
        </authorList>
    </citation>
    <scope>NUCLEOTIDE SEQUENCE [LARGE SCALE GENOMIC DNA]</scope>
    <source>
        <strain evidence="4 5">T55J</strain>
    </source>
</reference>
<dbReference type="PANTHER" id="PTHR10000:SF8">
    <property type="entry name" value="HAD SUPERFAMILY HYDROLASE-LIKE, TYPE 3"/>
    <property type="match status" value="1"/>
</dbReference>
<accession>A0A7G1GZW3</accession>
<dbReference type="CDD" id="cd07507">
    <property type="entry name" value="HAD_Pase"/>
    <property type="match status" value="1"/>
</dbReference>
<dbReference type="PANTHER" id="PTHR10000">
    <property type="entry name" value="PHOSPHOSERINE PHOSPHATASE"/>
    <property type="match status" value="1"/>
</dbReference>
<dbReference type="GO" id="GO:0050531">
    <property type="term" value="F:mannosyl-3-phosphoglycerate phosphatase activity"/>
    <property type="evidence" value="ECO:0007669"/>
    <property type="project" value="InterPro"/>
</dbReference>
<keyword evidence="3" id="KW-0460">Magnesium</keyword>
<dbReference type="InterPro" id="IPR023214">
    <property type="entry name" value="HAD_sf"/>
</dbReference>